<dbReference type="SUPFAM" id="SSF55729">
    <property type="entry name" value="Acyl-CoA N-acyltransferases (Nat)"/>
    <property type="match status" value="1"/>
</dbReference>
<name>A0ABX9KQM0_9BACI</name>
<evidence type="ECO:0000259" key="1">
    <source>
        <dbReference type="PROSITE" id="PS51186"/>
    </source>
</evidence>
<dbReference type="PANTHER" id="PTHR43792">
    <property type="entry name" value="GNAT FAMILY, PUTATIVE (AFU_ORTHOLOGUE AFUA_3G00765)-RELATED-RELATED"/>
    <property type="match status" value="1"/>
</dbReference>
<accession>A0ABX9KQM0</accession>
<dbReference type="PROSITE" id="PS51186">
    <property type="entry name" value="GNAT"/>
    <property type="match status" value="1"/>
</dbReference>
<dbReference type="InterPro" id="IPR016181">
    <property type="entry name" value="Acyl_CoA_acyltransferase"/>
</dbReference>
<dbReference type="Gene3D" id="3.40.630.30">
    <property type="match status" value="1"/>
</dbReference>
<dbReference type="RefSeq" id="WP_117287940.1">
    <property type="nucleotide sequence ID" value="NZ_JMQC01000008.1"/>
</dbReference>
<dbReference type="Proteomes" id="UP000264294">
    <property type="component" value="Unassembled WGS sequence"/>
</dbReference>
<dbReference type="InterPro" id="IPR000182">
    <property type="entry name" value="GNAT_dom"/>
</dbReference>
<dbReference type="PANTHER" id="PTHR43792:SF1">
    <property type="entry name" value="N-ACETYLTRANSFERASE DOMAIN-CONTAINING PROTEIN"/>
    <property type="match status" value="1"/>
</dbReference>
<proteinExistence type="predicted"/>
<dbReference type="InterPro" id="IPR051531">
    <property type="entry name" value="N-acetyltransferase"/>
</dbReference>
<organism evidence="2 3">
    <name type="scientific">Bacillus clarus</name>
    <dbReference type="NCBI Taxonomy" id="2338372"/>
    <lineage>
        <taxon>Bacteria</taxon>
        <taxon>Bacillati</taxon>
        <taxon>Bacillota</taxon>
        <taxon>Bacilli</taxon>
        <taxon>Bacillales</taxon>
        <taxon>Bacillaceae</taxon>
        <taxon>Bacillus</taxon>
        <taxon>Bacillus cereus group</taxon>
    </lineage>
</organism>
<dbReference type="EMBL" id="QVOD01000035">
    <property type="protein sequence ID" value="RFT64437.1"/>
    <property type="molecule type" value="Genomic_DNA"/>
</dbReference>
<protein>
    <submittedName>
        <fullName evidence="2">N-acetyltransferase</fullName>
    </submittedName>
</protein>
<reference evidence="2 3" key="1">
    <citation type="submission" date="2018-08" db="EMBL/GenBank/DDBJ databases">
        <title>Bacillus clarus sp. nov. strain PS00077A.</title>
        <authorList>
            <person name="Mendez Acevedo M."/>
            <person name="Carroll L."/>
            <person name="Mukherjee M."/>
            <person name="Wiedmann M."/>
            <person name="Kovac J."/>
        </authorList>
    </citation>
    <scope>NUCLEOTIDE SEQUENCE [LARGE SCALE GENOMIC DNA]</scope>
    <source>
        <strain evidence="2 3">PS00077A</strain>
    </source>
</reference>
<evidence type="ECO:0000313" key="2">
    <source>
        <dbReference type="EMBL" id="RFT64437.1"/>
    </source>
</evidence>
<evidence type="ECO:0000313" key="3">
    <source>
        <dbReference type="Proteomes" id="UP000264294"/>
    </source>
</evidence>
<dbReference type="Pfam" id="PF13302">
    <property type="entry name" value="Acetyltransf_3"/>
    <property type="match status" value="1"/>
</dbReference>
<keyword evidence="3" id="KW-1185">Reference proteome</keyword>
<gene>
    <name evidence="2" type="ORF">D0U04_22010</name>
</gene>
<sequence length="174" mass="19986">MGRSRDMFHTDRLQFRKYTINDLEFYASLWGNDKVMRYIGNGTLKTYMQCKKSLEEWVLPNYKNGLGLFLMIEKDTGIPIGHAGLVRQQVDGKEEIEIGYWLLPEHWGKGYAKEAAAAFRDYGFQALRIKKLISLINPNHPASIFVARKTGLSYEKTASFHGKDILVYSITRTG</sequence>
<feature type="domain" description="N-acetyltransferase" evidence="1">
    <location>
        <begin position="13"/>
        <end position="173"/>
    </location>
</feature>
<comment type="caution">
    <text evidence="2">The sequence shown here is derived from an EMBL/GenBank/DDBJ whole genome shotgun (WGS) entry which is preliminary data.</text>
</comment>